<keyword evidence="6 8" id="KW-1133">Transmembrane helix</keyword>
<evidence type="ECO:0000256" key="6">
    <source>
        <dbReference type="ARBA" id="ARBA00022989"/>
    </source>
</evidence>
<name>A0A177SC55_PSEPU</name>
<dbReference type="PANTHER" id="PTHR30269:SF37">
    <property type="entry name" value="MEMBRANE TRANSPORTER PROTEIN"/>
    <property type="match status" value="1"/>
</dbReference>
<accession>A0A177SC55</accession>
<dbReference type="InterPro" id="IPR052017">
    <property type="entry name" value="TSUP"/>
</dbReference>
<dbReference type="EMBL" id="LUCV01000047">
    <property type="protein sequence ID" value="OAI85938.1"/>
    <property type="molecule type" value="Genomic_DNA"/>
</dbReference>
<evidence type="ECO:0000256" key="2">
    <source>
        <dbReference type="ARBA" id="ARBA00009142"/>
    </source>
</evidence>
<evidence type="ECO:0000256" key="5">
    <source>
        <dbReference type="ARBA" id="ARBA00022692"/>
    </source>
</evidence>
<comment type="similarity">
    <text evidence="2 8">Belongs to the 4-toluene sulfonate uptake permease (TSUP) (TC 2.A.102) family.</text>
</comment>
<keyword evidence="3" id="KW-0813">Transport</keyword>
<gene>
    <name evidence="9" type="ORF">AYO28_26255</name>
</gene>
<dbReference type="GO" id="GO:0005886">
    <property type="term" value="C:plasma membrane"/>
    <property type="evidence" value="ECO:0007669"/>
    <property type="project" value="UniProtKB-SubCell"/>
</dbReference>
<feature type="transmembrane region" description="Helical" evidence="8">
    <location>
        <begin position="71"/>
        <end position="89"/>
    </location>
</feature>
<feature type="transmembrane region" description="Helical" evidence="8">
    <location>
        <begin position="36"/>
        <end position="59"/>
    </location>
</feature>
<dbReference type="AlphaFoldDB" id="A0A177SC55"/>
<feature type="transmembrane region" description="Helical" evidence="8">
    <location>
        <begin position="195"/>
        <end position="214"/>
    </location>
</feature>
<reference evidence="9 10" key="1">
    <citation type="submission" date="2016-03" db="EMBL/GenBank/DDBJ databases">
        <title>Draft Genome Assembly of Pseudomonas putida strain CBF10-2.</title>
        <authorList>
            <person name="Iyer R.S."/>
            <person name="Damania A."/>
        </authorList>
    </citation>
    <scope>NUCLEOTIDE SEQUENCE [LARGE SCALE GENOMIC DNA]</scope>
    <source>
        <strain evidence="9 10">CBF10-2</strain>
    </source>
</reference>
<evidence type="ECO:0000256" key="1">
    <source>
        <dbReference type="ARBA" id="ARBA00004651"/>
    </source>
</evidence>
<feature type="transmembrane region" description="Helical" evidence="8">
    <location>
        <begin position="95"/>
        <end position="114"/>
    </location>
</feature>
<feature type="transmembrane region" description="Helical" evidence="8">
    <location>
        <begin position="226"/>
        <end position="244"/>
    </location>
</feature>
<comment type="caution">
    <text evidence="9">The sequence shown here is derived from an EMBL/GenBank/DDBJ whole genome shotgun (WGS) entry which is preliminary data.</text>
</comment>
<evidence type="ECO:0000313" key="9">
    <source>
        <dbReference type="EMBL" id="OAI85938.1"/>
    </source>
</evidence>
<keyword evidence="4 8" id="KW-1003">Cell membrane</keyword>
<protein>
    <recommendedName>
        <fullName evidence="8">Probable membrane transporter protein</fullName>
    </recommendedName>
</protein>
<sequence>MDSLWLIIIFGAILAGFVQGLSGSNFGLVAMAVWAWAVPPGLTGPLVVCGSLTGQLLAARTLRRGLKREHLLPMVIGGLLGVPVGVLLLHQIDPLLFRLLVGIVLALWCPLMLFSSRLPRVRSGGAGADALVGVVGGVMGGLGGLTGPATALWAVLKGWDRDTQRSVIQGFNLAMQLLTMVTYLVAGTITAEALGLFPLVILAVLLPTLLGVRLYRHISDVAFRRVVLGLLGMAGVLLIVQSLAQLL</sequence>
<dbReference type="Proteomes" id="UP000077752">
    <property type="component" value="Unassembled WGS sequence"/>
</dbReference>
<comment type="subcellular location">
    <subcellularLocation>
        <location evidence="1 8">Cell membrane</location>
        <topology evidence="1 8">Multi-pass membrane protein</topology>
    </subcellularLocation>
</comment>
<evidence type="ECO:0000256" key="3">
    <source>
        <dbReference type="ARBA" id="ARBA00022448"/>
    </source>
</evidence>
<feature type="transmembrane region" description="Helical" evidence="8">
    <location>
        <begin position="171"/>
        <end position="189"/>
    </location>
</feature>
<evidence type="ECO:0000256" key="8">
    <source>
        <dbReference type="RuleBase" id="RU363041"/>
    </source>
</evidence>
<dbReference type="PANTHER" id="PTHR30269">
    <property type="entry name" value="TRANSMEMBRANE PROTEIN YFCA"/>
    <property type="match status" value="1"/>
</dbReference>
<proteinExistence type="inferred from homology"/>
<evidence type="ECO:0000256" key="4">
    <source>
        <dbReference type="ARBA" id="ARBA00022475"/>
    </source>
</evidence>
<dbReference type="InterPro" id="IPR002781">
    <property type="entry name" value="TM_pro_TauE-like"/>
</dbReference>
<keyword evidence="7 8" id="KW-0472">Membrane</keyword>
<evidence type="ECO:0000256" key="7">
    <source>
        <dbReference type="ARBA" id="ARBA00023136"/>
    </source>
</evidence>
<dbReference type="RefSeq" id="WP_064304435.1">
    <property type="nucleotide sequence ID" value="NZ_LUCV01000047.1"/>
</dbReference>
<organism evidence="9 10">
    <name type="scientific">Pseudomonas putida</name>
    <name type="common">Arthrobacter siderocapsulatus</name>
    <dbReference type="NCBI Taxonomy" id="303"/>
    <lineage>
        <taxon>Bacteria</taxon>
        <taxon>Pseudomonadati</taxon>
        <taxon>Pseudomonadota</taxon>
        <taxon>Gammaproteobacteria</taxon>
        <taxon>Pseudomonadales</taxon>
        <taxon>Pseudomonadaceae</taxon>
        <taxon>Pseudomonas</taxon>
    </lineage>
</organism>
<keyword evidence="5 8" id="KW-0812">Transmembrane</keyword>
<dbReference type="Pfam" id="PF01925">
    <property type="entry name" value="TauE"/>
    <property type="match status" value="1"/>
</dbReference>
<evidence type="ECO:0000313" key="10">
    <source>
        <dbReference type="Proteomes" id="UP000077752"/>
    </source>
</evidence>